<keyword evidence="2" id="KW-1185">Reference proteome</keyword>
<proteinExistence type="predicted"/>
<protein>
    <submittedName>
        <fullName evidence="1">Uncharacterized protein</fullName>
    </submittedName>
</protein>
<comment type="caution">
    <text evidence="1">The sequence shown here is derived from an EMBL/GenBank/DDBJ whole genome shotgun (WGS) entry which is preliminary data.</text>
</comment>
<evidence type="ECO:0000313" key="1">
    <source>
        <dbReference type="EMBL" id="KAJ8420218.1"/>
    </source>
</evidence>
<reference evidence="1" key="1">
    <citation type="submission" date="2022-04" db="EMBL/GenBank/DDBJ databases">
        <title>Carnegiea gigantea Genome sequencing and assembly v2.</title>
        <authorList>
            <person name="Copetti D."/>
            <person name="Sanderson M.J."/>
            <person name="Burquez A."/>
            <person name="Wojciechowski M.F."/>
        </authorList>
    </citation>
    <scope>NUCLEOTIDE SEQUENCE</scope>
    <source>
        <strain evidence="1">SGP5-SGP5p</strain>
        <tissue evidence="1">Aerial part</tissue>
    </source>
</reference>
<dbReference type="EMBL" id="JAKOGI010003712">
    <property type="protein sequence ID" value="KAJ8420218.1"/>
    <property type="molecule type" value="Genomic_DNA"/>
</dbReference>
<gene>
    <name evidence="1" type="ORF">Cgig2_033971</name>
</gene>
<sequence length="215" mass="23026">MEEVSNNDMSSDIAHSINAEDVSVPAANTSTKSFTFALLLELLSKCSSTNRSRTASSAFATLSNLSSKQFTLSIQPSHGTKSPMANSPNSSTNFFNNTPKLALSSLAYFLPKAALQSTSFVSVTKVSLKFTTDGIDFTIFSTIEAVSSSLMDRKDRTLVRRQRAWACCLTAAALNHHISATRSEGNGEELSRVGEGCLGLEASVERVVGFFGCLC</sequence>
<name>A0A9Q1GKF4_9CARY</name>
<dbReference type="AlphaFoldDB" id="A0A9Q1GKF4"/>
<dbReference type="Proteomes" id="UP001153076">
    <property type="component" value="Unassembled WGS sequence"/>
</dbReference>
<accession>A0A9Q1GKF4</accession>
<organism evidence="1 2">
    <name type="scientific">Carnegiea gigantea</name>
    <dbReference type="NCBI Taxonomy" id="171969"/>
    <lineage>
        <taxon>Eukaryota</taxon>
        <taxon>Viridiplantae</taxon>
        <taxon>Streptophyta</taxon>
        <taxon>Embryophyta</taxon>
        <taxon>Tracheophyta</taxon>
        <taxon>Spermatophyta</taxon>
        <taxon>Magnoliopsida</taxon>
        <taxon>eudicotyledons</taxon>
        <taxon>Gunneridae</taxon>
        <taxon>Pentapetalae</taxon>
        <taxon>Caryophyllales</taxon>
        <taxon>Cactineae</taxon>
        <taxon>Cactaceae</taxon>
        <taxon>Cactoideae</taxon>
        <taxon>Echinocereeae</taxon>
        <taxon>Carnegiea</taxon>
    </lineage>
</organism>
<evidence type="ECO:0000313" key="2">
    <source>
        <dbReference type="Proteomes" id="UP001153076"/>
    </source>
</evidence>